<sequence>MDWTKQDFDPGATGPLSGLRVVDLSRLVAGNMTSLQLADAGADVIKVEPLPEGDPLRAWRNAGVSTFWKGYCRNKRSLALDFRAEGAAGLLQRLLGDADVLIENFRAGTMEKMGLDPARLLEAHPRLIVLRVSGFGQTGPYGQRPGFGTLVEAMSGFAARNGEEGGDPLLPPLALADMISGLYGAFGIMTALRAREATGRGQVIDLSLLEPMASVLGPEPADFKLTGKVKPRVGNGSNTSSPRNVYPTRDGEFVALSASMQRMAERVLKLIGREDMLSDPRFSTNAARVKHRDEVDRAVGGWILGRDRADVLAQFEKAGITAAPILDAADISEDPHFHERGIFVEVPDDEMGSMPMHAPIPRLSETPGTLRFAAPRLGQHTRAVLAETGMTDDDIASALAAGLVAEAST</sequence>
<dbReference type="OrthoDB" id="5720311at2"/>
<dbReference type="PANTHER" id="PTHR48207">
    <property type="entry name" value="SUCCINATE--HYDROXYMETHYLGLUTARATE COA-TRANSFERASE"/>
    <property type="match status" value="1"/>
</dbReference>
<feature type="region of interest" description="Disordered" evidence="2">
    <location>
        <begin position="227"/>
        <end position="246"/>
    </location>
</feature>
<dbReference type="Gene3D" id="3.40.50.10540">
    <property type="entry name" value="Crotonobetainyl-coa:carnitine coa-transferase, domain 1"/>
    <property type="match status" value="1"/>
</dbReference>
<gene>
    <name evidence="3" type="ORF">N177_0131</name>
</gene>
<dbReference type="PATRIC" id="fig|631454.5.peg.130"/>
<dbReference type="Proteomes" id="UP000017819">
    <property type="component" value="Unassembled WGS sequence"/>
</dbReference>
<proteinExistence type="predicted"/>
<evidence type="ECO:0000313" key="4">
    <source>
        <dbReference type="Proteomes" id="UP000017819"/>
    </source>
</evidence>
<dbReference type="eggNOG" id="COG1804">
    <property type="taxonomic scope" value="Bacteria"/>
</dbReference>
<keyword evidence="1" id="KW-0808">Transferase</keyword>
<accession>V4R634</accession>
<comment type="caution">
    <text evidence="3">The sequence shown here is derived from an EMBL/GenBank/DDBJ whole genome shotgun (WGS) entry which is preliminary data.</text>
</comment>
<dbReference type="InterPro" id="IPR044855">
    <property type="entry name" value="CoA-Trfase_III_dom3_sf"/>
</dbReference>
<dbReference type="InterPro" id="IPR050483">
    <property type="entry name" value="CoA-transferase_III_domain"/>
</dbReference>
<reference evidence="3 4" key="1">
    <citation type="journal article" date="2014" name="Genome Announc.">
        <title>Draft Genome Sequence of Lutibaculum baratangense Strain AMV1T, Isolated from a Mud Volcano in Andamans, India.</title>
        <authorList>
            <person name="Singh A."/>
            <person name="Sreenivas A."/>
            <person name="Sathyanarayana Reddy G."/>
            <person name="Pinnaka A.K."/>
            <person name="Shivaji S."/>
        </authorList>
    </citation>
    <scope>NUCLEOTIDE SEQUENCE [LARGE SCALE GENOMIC DNA]</scope>
    <source>
        <strain evidence="3 4">AMV1</strain>
    </source>
</reference>
<dbReference type="Pfam" id="PF02515">
    <property type="entry name" value="CoA_transf_3"/>
    <property type="match status" value="1"/>
</dbReference>
<dbReference type="SUPFAM" id="SSF89796">
    <property type="entry name" value="CoA-transferase family III (CaiB/BaiF)"/>
    <property type="match status" value="1"/>
</dbReference>
<dbReference type="InterPro" id="IPR003673">
    <property type="entry name" value="CoA-Trfase_fam_III"/>
</dbReference>
<evidence type="ECO:0000256" key="2">
    <source>
        <dbReference type="SAM" id="MobiDB-lite"/>
    </source>
</evidence>
<evidence type="ECO:0000256" key="1">
    <source>
        <dbReference type="ARBA" id="ARBA00022679"/>
    </source>
</evidence>
<dbReference type="RefSeq" id="WP_023430289.1">
    <property type="nucleotide sequence ID" value="NZ_AWXZ01000006.1"/>
</dbReference>
<dbReference type="STRING" id="631454.N177_0131"/>
<dbReference type="EMBL" id="AWXZ01000006">
    <property type="protein sequence ID" value="ESR27377.1"/>
    <property type="molecule type" value="Genomic_DNA"/>
</dbReference>
<organism evidence="3 4">
    <name type="scientific">Lutibaculum baratangense AMV1</name>
    <dbReference type="NCBI Taxonomy" id="631454"/>
    <lineage>
        <taxon>Bacteria</taxon>
        <taxon>Pseudomonadati</taxon>
        <taxon>Pseudomonadota</taxon>
        <taxon>Alphaproteobacteria</taxon>
        <taxon>Hyphomicrobiales</taxon>
        <taxon>Tepidamorphaceae</taxon>
        <taxon>Lutibaculum</taxon>
    </lineage>
</organism>
<dbReference type="PANTHER" id="PTHR48207:SF4">
    <property type="entry name" value="BLL6097 PROTEIN"/>
    <property type="match status" value="1"/>
</dbReference>
<evidence type="ECO:0000313" key="3">
    <source>
        <dbReference type="EMBL" id="ESR27377.1"/>
    </source>
</evidence>
<dbReference type="Gene3D" id="3.30.1540.10">
    <property type="entry name" value="formyl-coa transferase, domain 3"/>
    <property type="match status" value="1"/>
</dbReference>
<dbReference type="InterPro" id="IPR023606">
    <property type="entry name" value="CoA-Trfase_III_dom_1_sf"/>
</dbReference>
<dbReference type="AlphaFoldDB" id="V4R634"/>
<protein>
    <submittedName>
        <fullName evidence="3">CAIB/BAIF family protein</fullName>
    </submittedName>
</protein>
<keyword evidence="4" id="KW-1185">Reference proteome</keyword>
<name>V4R634_9HYPH</name>
<dbReference type="GO" id="GO:0008410">
    <property type="term" value="F:CoA-transferase activity"/>
    <property type="evidence" value="ECO:0007669"/>
    <property type="project" value="TreeGrafter"/>
</dbReference>